<comment type="caution">
    <text evidence="7">The sequence shown here is derived from an EMBL/GenBank/DDBJ whole genome shotgun (WGS) entry which is preliminary data.</text>
</comment>
<dbReference type="OrthoDB" id="443318at2759"/>
<evidence type="ECO:0000256" key="2">
    <source>
        <dbReference type="ARBA" id="ARBA00022645"/>
    </source>
</evidence>
<dbReference type="PROSITE" id="PS00131">
    <property type="entry name" value="CARBOXYPEPT_SER_SER"/>
    <property type="match status" value="1"/>
</dbReference>
<feature type="chain" id="PRO_5006512125" description="Carboxypeptidase" evidence="6">
    <location>
        <begin position="17"/>
        <end position="518"/>
    </location>
</feature>
<evidence type="ECO:0000313" key="8">
    <source>
        <dbReference type="Proteomes" id="UP000027361"/>
    </source>
</evidence>
<evidence type="ECO:0000256" key="5">
    <source>
        <dbReference type="ARBA" id="ARBA00023180"/>
    </source>
</evidence>
<evidence type="ECO:0000256" key="4">
    <source>
        <dbReference type="ARBA" id="ARBA00022801"/>
    </source>
</evidence>
<name>A0A066WI44_TILAU</name>
<accession>A0A066WI44</accession>
<dbReference type="HOGENOM" id="CLU_008523_12_3_1"/>
<keyword evidence="6" id="KW-0732">Signal</keyword>
<organism evidence="7 8">
    <name type="scientific">Tilletiaria anomala (strain ATCC 24038 / CBS 436.72 / UBC 951)</name>
    <dbReference type="NCBI Taxonomy" id="1037660"/>
    <lineage>
        <taxon>Eukaryota</taxon>
        <taxon>Fungi</taxon>
        <taxon>Dikarya</taxon>
        <taxon>Basidiomycota</taxon>
        <taxon>Ustilaginomycotina</taxon>
        <taxon>Exobasidiomycetes</taxon>
        <taxon>Georgefischeriales</taxon>
        <taxon>Tilletiariaceae</taxon>
        <taxon>Tilletiaria</taxon>
    </lineage>
</organism>
<dbReference type="InterPro" id="IPR018202">
    <property type="entry name" value="Ser_caboxypep_ser_AS"/>
</dbReference>
<proteinExistence type="inferred from homology"/>
<dbReference type="InterPro" id="IPR001563">
    <property type="entry name" value="Peptidase_S10"/>
</dbReference>
<keyword evidence="2 6" id="KW-0121">Carboxypeptidase</keyword>
<protein>
    <recommendedName>
        <fullName evidence="6">Carboxypeptidase</fullName>
        <ecNumber evidence="6">3.4.16.-</ecNumber>
    </recommendedName>
</protein>
<dbReference type="RefSeq" id="XP_013246381.1">
    <property type="nucleotide sequence ID" value="XM_013390927.1"/>
</dbReference>
<dbReference type="PANTHER" id="PTHR11802:SF479">
    <property type="entry name" value="CARBOXYPEPTIDASE"/>
    <property type="match status" value="1"/>
</dbReference>
<sequence length="518" mass="56318">MLVPYLLPFLAAATFAAPLEERASNQAQKIPLGVLKSIGYRSPQTVETVAAATSGSVLAGPTACTTDCNSTLSFAGAQAATYQVGNQLPGIPFKTRTSWAGEVPLNPVAGASLDSYFFWMFGYEGGDAKTPSDSIVFWIQGGPGCDSLSGLLQEVGPITYNYKGDTPTPNNYSWTLAADMVFPEQPLGVGFDNGIPTAYDENDVGVAFGAFLDSFFSIFPELKAKKLYIAAESYGGRYGPYISNYLIDQGSKYNFHGLLVVDGVVTDILLQEDVVTYQFVEANKEILKFTDADVETIRKDAESCGYIDYVNDNLKYPPKGKLPPYNEDGCNTFNDYYNIASSKNPAFNIYKVDDTAHPPNVLGDANSPTQFLNRTFYDNYDLQNYIHAPHKKWNVCNQGVFPNGDHSPAPDTNGVLQKVIEKSPAQRTVIINGQKDGLIISNGTSLALQNLTWNGGQGFSKSPFATTLINSDGDASGWYTKERGLLYALVEKAGHEVPEYDPPAGFKLVQYLLGQTTL</sequence>
<dbReference type="EC" id="3.4.16.-" evidence="6"/>
<keyword evidence="3 6" id="KW-0645">Protease</keyword>
<evidence type="ECO:0000313" key="7">
    <source>
        <dbReference type="EMBL" id="KDN53496.1"/>
    </source>
</evidence>
<dbReference type="OMA" id="KGATTYI"/>
<dbReference type="EMBL" id="JMSN01000001">
    <property type="protein sequence ID" value="KDN53496.1"/>
    <property type="molecule type" value="Genomic_DNA"/>
</dbReference>
<evidence type="ECO:0000256" key="6">
    <source>
        <dbReference type="RuleBase" id="RU361156"/>
    </source>
</evidence>
<dbReference type="InParanoid" id="A0A066WI44"/>
<comment type="similarity">
    <text evidence="1 6">Belongs to the peptidase S10 family.</text>
</comment>
<keyword evidence="4 6" id="KW-0378">Hydrolase</keyword>
<dbReference type="STRING" id="1037660.A0A066WI44"/>
<feature type="signal peptide" evidence="6">
    <location>
        <begin position="1"/>
        <end position="16"/>
    </location>
</feature>
<dbReference type="AlphaFoldDB" id="A0A066WI44"/>
<dbReference type="Proteomes" id="UP000027361">
    <property type="component" value="Unassembled WGS sequence"/>
</dbReference>
<keyword evidence="8" id="KW-1185">Reference proteome</keyword>
<gene>
    <name evidence="7" type="ORF">K437DRAFT_218828</name>
</gene>
<dbReference type="GeneID" id="25262206"/>
<dbReference type="PRINTS" id="PR00724">
    <property type="entry name" value="CRBOXYPTASEC"/>
</dbReference>
<reference evidence="7 8" key="1">
    <citation type="submission" date="2014-05" db="EMBL/GenBank/DDBJ databases">
        <title>Draft genome sequence of a rare smut relative, Tilletiaria anomala UBC 951.</title>
        <authorList>
            <consortium name="DOE Joint Genome Institute"/>
            <person name="Toome M."/>
            <person name="Kuo A."/>
            <person name="Henrissat B."/>
            <person name="Lipzen A."/>
            <person name="Tritt A."/>
            <person name="Yoshinaga Y."/>
            <person name="Zane M."/>
            <person name="Barry K."/>
            <person name="Grigoriev I.V."/>
            <person name="Spatafora J.W."/>
            <person name="Aimea M.C."/>
        </authorList>
    </citation>
    <scope>NUCLEOTIDE SEQUENCE [LARGE SCALE GENOMIC DNA]</scope>
    <source>
        <strain evidence="7 8">UBC 951</strain>
    </source>
</reference>
<evidence type="ECO:0000256" key="3">
    <source>
        <dbReference type="ARBA" id="ARBA00022670"/>
    </source>
</evidence>
<dbReference type="SUPFAM" id="SSF53474">
    <property type="entry name" value="alpha/beta-Hydrolases"/>
    <property type="match status" value="1"/>
</dbReference>
<dbReference type="InterPro" id="IPR029058">
    <property type="entry name" value="AB_hydrolase_fold"/>
</dbReference>
<keyword evidence="5" id="KW-0325">Glycoprotein</keyword>
<dbReference type="PANTHER" id="PTHR11802">
    <property type="entry name" value="SERINE PROTEASE FAMILY S10 SERINE CARBOXYPEPTIDASE"/>
    <property type="match status" value="1"/>
</dbReference>
<dbReference type="GO" id="GO:0006508">
    <property type="term" value="P:proteolysis"/>
    <property type="evidence" value="ECO:0007669"/>
    <property type="project" value="UniProtKB-KW"/>
</dbReference>
<dbReference type="Pfam" id="PF00450">
    <property type="entry name" value="Peptidase_S10"/>
    <property type="match status" value="1"/>
</dbReference>
<evidence type="ECO:0000256" key="1">
    <source>
        <dbReference type="ARBA" id="ARBA00009431"/>
    </source>
</evidence>
<dbReference type="GO" id="GO:0004185">
    <property type="term" value="F:serine-type carboxypeptidase activity"/>
    <property type="evidence" value="ECO:0007669"/>
    <property type="project" value="UniProtKB-UniRule"/>
</dbReference>
<dbReference type="Gene3D" id="3.40.50.1820">
    <property type="entry name" value="alpha/beta hydrolase"/>
    <property type="match status" value="1"/>
</dbReference>